<protein>
    <submittedName>
        <fullName evidence="3">NAD-dependent epimerase/dehydratase family protein</fullName>
    </submittedName>
</protein>
<accession>A0A4P6F9V8</accession>
<reference evidence="3 4" key="1">
    <citation type="submission" date="2019-01" db="EMBL/GenBank/DDBJ databases">
        <title>Genome sequencing of strain FW100M-8.</title>
        <authorList>
            <person name="Heo J."/>
            <person name="Kim S.-J."/>
            <person name="Kim J.-S."/>
            <person name="Hong S.-B."/>
            <person name="Kwon S.-W."/>
        </authorList>
    </citation>
    <scope>NUCLEOTIDE SEQUENCE [LARGE SCALE GENOMIC DNA]</scope>
    <source>
        <strain evidence="3 4">FW100M-8</strain>
    </source>
</reference>
<dbReference type="PANTHER" id="PTHR42748">
    <property type="entry name" value="NITROGEN METABOLITE REPRESSION PROTEIN NMRA FAMILY MEMBER"/>
    <property type="match status" value="1"/>
</dbReference>
<dbReference type="InterPro" id="IPR051164">
    <property type="entry name" value="NmrA-like_oxidored"/>
</dbReference>
<dbReference type="AlphaFoldDB" id="A0A4P6F9V8"/>
<dbReference type="KEGG" id="agf:ET445_03590"/>
<dbReference type="InterPro" id="IPR001509">
    <property type="entry name" value="Epimerase_deHydtase"/>
</dbReference>
<proteinExistence type="predicted"/>
<dbReference type="OrthoDB" id="9771302at2"/>
<evidence type="ECO:0000313" key="3">
    <source>
        <dbReference type="EMBL" id="QAY72564.1"/>
    </source>
</evidence>
<dbReference type="RefSeq" id="WP_129188913.1">
    <property type="nucleotide sequence ID" value="NZ_CP035491.1"/>
</dbReference>
<dbReference type="Pfam" id="PF01370">
    <property type="entry name" value="Epimerase"/>
    <property type="match status" value="1"/>
</dbReference>
<name>A0A4P6F9V8_9MICO</name>
<evidence type="ECO:0000259" key="2">
    <source>
        <dbReference type="Pfam" id="PF01370"/>
    </source>
</evidence>
<dbReference type="SUPFAM" id="SSF51735">
    <property type="entry name" value="NAD(P)-binding Rossmann-fold domains"/>
    <property type="match status" value="1"/>
</dbReference>
<evidence type="ECO:0000313" key="4">
    <source>
        <dbReference type="Proteomes" id="UP000291259"/>
    </source>
</evidence>
<dbReference type="Gene3D" id="3.40.50.720">
    <property type="entry name" value="NAD(P)-binding Rossmann-like Domain"/>
    <property type="match status" value="1"/>
</dbReference>
<feature type="domain" description="NAD-dependent epimerase/dehydratase" evidence="2">
    <location>
        <begin position="3"/>
        <end position="66"/>
    </location>
</feature>
<dbReference type="Proteomes" id="UP000291259">
    <property type="component" value="Chromosome"/>
</dbReference>
<dbReference type="InterPro" id="IPR036291">
    <property type="entry name" value="NAD(P)-bd_dom_sf"/>
</dbReference>
<keyword evidence="1" id="KW-0521">NADP</keyword>
<gene>
    <name evidence="3" type="ORF">ET445_03590</name>
</gene>
<sequence length="255" mass="27110">MRIVVVGGTGLIGSKVVEQLRATPHEVVAASRATGVNAYTGTGLAEALDGASVLVDVSNSDYLDEAGSLDYFDTETLNLLTYGAAAGVRHHVALSIVGTDRLAAGGGGYFRGKQLQEQLIRRSGRAFSIVHSTQFFEFIPRIADAALDGQHTKVVQTLMQPIAGDDTAAAVVEAALGSPTGGTVEVAGPERAPLADFVQRWFGRGDHVRPVEVDPLARYFGSRLRDGDLLPGPDARLSTLTYRDWLERETASHPV</sequence>
<evidence type="ECO:0000256" key="1">
    <source>
        <dbReference type="ARBA" id="ARBA00022857"/>
    </source>
</evidence>
<keyword evidence="4" id="KW-1185">Reference proteome</keyword>
<dbReference type="PANTHER" id="PTHR42748:SF3">
    <property type="entry name" value="BLL4366 PROTEIN"/>
    <property type="match status" value="1"/>
</dbReference>
<organism evidence="3 4">
    <name type="scientific">Agromyces protaetiae</name>
    <dbReference type="NCBI Taxonomy" id="2509455"/>
    <lineage>
        <taxon>Bacteria</taxon>
        <taxon>Bacillati</taxon>
        <taxon>Actinomycetota</taxon>
        <taxon>Actinomycetes</taxon>
        <taxon>Micrococcales</taxon>
        <taxon>Microbacteriaceae</taxon>
        <taxon>Agromyces</taxon>
    </lineage>
</organism>
<dbReference type="EMBL" id="CP035491">
    <property type="protein sequence ID" value="QAY72564.1"/>
    <property type="molecule type" value="Genomic_DNA"/>
</dbReference>